<evidence type="ECO:0000313" key="1">
    <source>
        <dbReference type="EMBL" id="KAL0963433.1"/>
    </source>
</evidence>
<name>A0ABD0WLH4_UMBPY</name>
<dbReference type="EMBL" id="JAGEUA010000010">
    <property type="protein sequence ID" value="KAL0963433.1"/>
    <property type="molecule type" value="Genomic_DNA"/>
</dbReference>
<reference evidence="1 2" key="1">
    <citation type="submission" date="2024-06" db="EMBL/GenBank/DDBJ databases">
        <authorList>
            <person name="Pan Q."/>
            <person name="Wen M."/>
            <person name="Jouanno E."/>
            <person name="Zahm M."/>
            <person name="Klopp C."/>
            <person name="Cabau C."/>
            <person name="Louis A."/>
            <person name="Berthelot C."/>
            <person name="Parey E."/>
            <person name="Roest Crollius H."/>
            <person name="Montfort J."/>
            <person name="Robinson-Rechavi M."/>
            <person name="Bouchez O."/>
            <person name="Lampietro C."/>
            <person name="Lopez Roques C."/>
            <person name="Donnadieu C."/>
            <person name="Postlethwait J."/>
            <person name="Bobe J."/>
            <person name="Verreycken H."/>
            <person name="Guiguen Y."/>
        </authorList>
    </citation>
    <scope>NUCLEOTIDE SEQUENCE [LARGE SCALE GENOMIC DNA]</scope>
    <source>
        <strain evidence="1">Up_M1</strain>
        <tissue evidence="1">Testis</tissue>
    </source>
</reference>
<gene>
    <name evidence="1" type="ORF">UPYG_G00306360</name>
</gene>
<sequence>MLERAGETAGNLGYGLNVVGPLEAQAKGETFLFYNVCRVSFGESVAVSAHLLVKLHAGPPPGDISIQYPLYLCLRRMATKPPVPGLAQGDIISSYQRCAFSCVHLAGSPYEAPLRGLWSNQGFGGARFSSWCSDDHTYVMTTMDMKSQGL</sequence>
<dbReference type="Proteomes" id="UP001557470">
    <property type="component" value="Unassembled WGS sequence"/>
</dbReference>
<organism evidence="1 2">
    <name type="scientific">Umbra pygmaea</name>
    <name type="common">Eastern mudminnow</name>
    <dbReference type="NCBI Taxonomy" id="75934"/>
    <lineage>
        <taxon>Eukaryota</taxon>
        <taxon>Metazoa</taxon>
        <taxon>Chordata</taxon>
        <taxon>Craniata</taxon>
        <taxon>Vertebrata</taxon>
        <taxon>Euteleostomi</taxon>
        <taxon>Actinopterygii</taxon>
        <taxon>Neopterygii</taxon>
        <taxon>Teleostei</taxon>
        <taxon>Protacanthopterygii</taxon>
        <taxon>Esociformes</taxon>
        <taxon>Umbridae</taxon>
        <taxon>Umbra</taxon>
    </lineage>
</organism>
<dbReference type="AlphaFoldDB" id="A0ABD0WLH4"/>
<accession>A0ABD0WLH4</accession>
<comment type="caution">
    <text evidence="1">The sequence shown here is derived from an EMBL/GenBank/DDBJ whole genome shotgun (WGS) entry which is preliminary data.</text>
</comment>
<keyword evidence="2" id="KW-1185">Reference proteome</keyword>
<proteinExistence type="predicted"/>
<protein>
    <submittedName>
        <fullName evidence="1">Uncharacterized protein</fullName>
    </submittedName>
</protein>
<evidence type="ECO:0000313" key="2">
    <source>
        <dbReference type="Proteomes" id="UP001557470"/>
    </source>
</evidence>